<keyword evidence="3" id="KW-0808">Transferase</keyword>
<name>A0A0C9UCM7_SPHS4</name>
<organism evidence="6 7">
    <name type="scientific">Sphaerobolus stellatus (strain SS14)</name>
    <dbReference type="NCBI Taxonomy" id="990650"/>
    <lineage>
        <taxon>Eukaryota</taxon>
        <taxon>Fungi</taxon>
        <taxon>Dikarya</taxon>
        <taxon>Basidiomycota</taxon>
        <taxon>Agaricomycotina</taxon>
        <taxon>Agaricomycetes</taxon>
        <taxon>Phallomycetidae</taxon>
        <taxon>Geastrales</taxon>
        <taxon>Sphaerobolaceae</taxon>
        <taxon>Sphaerobolus</taxon>
    </lineage>
</organism>
<evidence type="ECO:0000256" key="4">
    <source>
        <dbReference type="ARBA" id="ARBA00022691"/>
    </source>
</evidence>
<evidence type="ECO:0000256" key="1">
    <source>
        <dbReference type="ARBA" id="ARBA00010815"/>
    </source>
</evidence>
<dbReference type="GO" id="GO:0008168">
    <property type="term" value="F:methyltransferase activity"/>
    <property type="evidence" value="ECO:0007669"/>
    <property type="project" value="UniProtKB-KW"/>
</dbReference>
<protein>
    <recommendedName>
        <fullName evidence="8">Cyclopropane-fatty-acyl-phospholipid synthase</fullName>
    </recommendedName>
</protein>
<dbReference type="AlphaFoldDB" id="A0A0C9UCM7"/>
<dbReference type="Proteomes" id="UP000054279">
    <property type="component" value="Unassembled WGS sequence"/>
</dbReference>
<dbReference type="InterPro" id="IPR003333">
    <property type="entry name" value="CMAS"/>
</dbReference>
<dbReference type="Pfam" id="PF02353">
    <property type="entry name" value="CMAS"/>
    <property type="match status" value="1"/>
</dbReference>
<dbReference type="PANTHER" id="PTHR43667">
    <property type="entry name" value="CYCLOPROPANE-FATTY-ACYL-PHOSPHOLIPID SYNTHASE"/>
    <property type="match status" value="1"/>
</dbReference>
<dbReference type="OrthoDB" id="8300214at2759"/>
<accession>A0A0C9UCM7</accession>
<dbReference type="PIRSF" id="PIRSF003085">
    <property type="entry name" value="CMAS"/>
    <property type="match status" value="1"/>
</dbReference>
<proteinExistence type="inferred from homology"/>
<evidence type="ECO:0000313" key="6">
    <source>
        <dbReference type="EMBL" id="KIJ40858.1"/>
    </source>
</evidence>
<keyword evidence="7" id="KW-1185">Reference proteome</keyword>
<keyword evidence="5" id="KW-0443">Lipid metabolism</keyword>
<dbReference type="HOGENOM" id="CLU_026434_0_0_1"/>
<feature type="non-terminal residue" evidence="6">
    <location>
        <position position="404"/>
    </location>
</feature>
<dbReference type="EMBL" id="KN837140">
    <property type="protein sequence ID" value="KIJ40858.1"/>
    <property type="molecule type" value="Genomic_DNA"/>
</dbReference>
<comment type="similarity">
    <text evidence="1">Belongs to the CFA/CMAS family.</text>
</comment>
<keyword evidence="4" id="KW-0949">S-adenosyl-L-methionine</keyword>
<sequence>PGESSKEPALKAVLYVRSEAFWTRVGLFTDLGLAESFMMGEIDCDDITSLLKIIILNRKQMGEVQSIAGPIAALCRSLAVYSFAGTMSNSRANISSHYDIGNIMFDAFLSKDMNYSCAIFKDHEEDISNPSRESLEDAQMRKMKAILGKAKIQDGDNILEIGTGWGSLSILAAQTRDCTVTTITLSVDQMMLAVKRIAEAGLTDRISVHLMDFREILMNPEWKGAFNKFISIEMMEHVGKDFMEEYWKVVDYVLKEDSGVGVVQLTTLPESRVRAYDQGIDFIQKWVFFPGAYIPSVTFLFETMKTATEGRLTVDSVANIGPHYARTLREWKQKFLDNWGIIAEALVSKYNLKGEDLNIFRRKWIYYFDYCDAGFATRTLGDHIITFTREGNMEYGCSLSESFA</sequence>
<evidence type="ECO:0000313" key="7">
    <source>
        <dbReference type="Proteomes" id="UP000054279"/>
    </source>
</evidence>
<gene>
    <name evidence="6" type="ORF">M422DRAFT_173066</name>
</gene>
<dbReference type="GO" id="GO:0032259">
    <property type="term" value="P:methylation"/>
    <property type="evidence" value="ECO:0007669"/>
    <property type="project" value="UniProtKB-KW"/>
</dbReference>
<keyword evidence="2" id="KW-0489">Methyltransferase</keyword>
<dbReference type="SUPFAM" id="SSF53335">
    <property type="entry name" value="S-adenosyl-L-methionine-dependent methyltransferases"/>
    <property type="match status" value="1"/>
</dbReference>
<dbReference type="PANTHER" id="PTHR43667:SF2">
    <property type="entry name" value="FATTY ACID C-METHYL TRANSFERASE"/>
    <property type="match status" value="1"/>
</dbReference>
<evidence type="ECO:0008006" key="8">
    <source>
        <dbReference type="Google" id="ProtNLM"/>
    </source>
</evidence>
<dbReference type="Gene3D" id="3.40.50.150">
    <property type="entry name" value="Vaccinia Virus protein VP39"/>
    <property type="match status" value="1"/>
</dbReference>
<reference evidence="6 7" key="1">
    <citation type="submission" date="2014-06" db="EMBL/GenBank/DDBJ databases">
        <title>Evolutionary Origins and Diversification of the Mycorrhizal Mutualists.</title>
        <authorList>
            <consortium name="DOE Joint Genome Institute"/>
            <consortium name="Mycorrhizal Genomics Consortium"/>
            <person name="Kohler A."/>
            <person name="Kuo A."/>
            <person name="Nagy L.G."/>
            <person name="Floudas D."/>
            <person name="Copeland A."/>
            <person name="Barry K.W."/>
            <person name="Cichocki N."/>
            <person name="Veneault-Fourrey C."/>
            <person name="LaButti K."/>
            <person name="Lindquist E.A."/>
            <person name="Lipzen A."/>
            <person name="Lundell T."/>
            <person name="Morin E."/>
            <person name="Murat C."/>
            <person name="Riley R."/>
            <person name="Ohm R."/>
            <person name="Sun H."/>
            <person name="Tunlid A."/>
            <person name="Henrissat B."/>
            <person name="Grigoriev I.V."/>
            <person name="Hibbett D.S."/>
            <person name="Martin F."/>
        </authorList>
    </citation>
    <scope>NUCLEOTIDE SEQUENCE [LARGE SCALE GENOMIC DNA]</scope>
    <source>
        <strain evidence="6 7">SS14</strain>
    </source>
</reference>
<evidence type="ECO:0000256" key="3">
    <source>
        <dbReference type="ARBA" id="ARBA00022679"/>
    </source>
</evidence>
<evidence type="ECO:0000256" key="5">
    <source>
        <dbReference type="ARBA" id="ARBA00023098"/>
    </source>
</evidence>
<evidence type="ECO:0000256" key="2">
    <source>
        <dbReference type="ARBA" id="ARBA00022603"/>
    </source>
</evidence>
<dbReference type="InterPro" id="IPR050723">
    <property type="entry name" value="CFA/CMAS"/>
</dbReference>
<dbReference type="InterPro" id="IPR029063">
    <property type="entry name" value="SAM-dependent_MTases_sf"/>
</dbReference>
<dbReference type="GO" id="GO:0008610">
    <property type="term" value="P:lipid biosynthetic process"/>
    <property type="evidence" value="ECO:0007669"/>
    <property type="project" value="InterPro"/>
</dbReference>
<dbReference type="CDD" id="cd02440">
    <property type="entry name" value="AdoMet_MTases"/>
    <property type="match status" value="1"/>
</dbReference>